<dbReference type="VEuPathDB" id="ToxoDB:CSUI_008953"/>
<dbReference type="GeneID" id="94432283"/>
<organism evidence="2 3">
    <name type="scientific">Cystoisospora suis</name>
    <dbReference type="NCBI Taxonomy" id="483139"/>
    <lineage>
        <taxon>Eukaryota</taxon>
        <taxon>Sar</taxon>
        <taxon>Alveolata</taxon>
        <taxon>Apicomplexa</taxon>
        <taxon>Conoidasida</taxon>
        <taxon>Coccidia</taxon>
        <taxon>Eucoccidiorida</taxon>
        <taxon>Eimeriorina</taxon>
        <taxon>Sarcocystidae</taxon>
        <taxon>Cystoisospora</taxon>
    </lineage>
</organism>
<feature type="compositionally biased region" description="Basic and acidic residues" evidence="1">
    <location>
        <begin position="422"/>
        <end position="440"/>
    </location>
</feature>
<feature type="compositionally biased region" description="Low complexity" evidence="1">
    <location>
        <begin position="803"/>
        <end position="818"/>
    </location>
</feature>
<evidence type="ECO:0000313" key="2">
    <source>
        <dbReference type="EMBL" id="PHJ17226.1"/>
    </source>
</evidence>
<feature type="region of interest" description="Disordered" evidence="1">
    <location>
        <begin position="914"/>
        <end position="940"/>
    </location>
</feature>
<comment type="caution">
    <text evidence="2">The sequence shown here is derived from an EMBL/GenBank/DDBJ whole genome shotgun (WGS) entry which is preliminary data.</text>
</comment>
<feature type="compositionally biased region" description="Low complexity" evidence="1">
    <location>
        <begin position="592"/>
        <end position="602"/>
    </location>
</feature>
<evidence type="ECO:0000313" key="3">
    <source>
        <dbReference type="Proteomes" id="UP000221165"/>
    </source>
</evidence>
<protein>
    <submittedName>
        <fullName evidence="2">Uncharacterized protein</fullName>
    </submittedName>
</protein>
<dbReference type="AlphaFoldDB" id="A0A2C6KLG6"/>
<feature type="compositionally biased region" description="Basic and acidic residues" evidence="1">
    <location>
        <begin position="558"/>
        <end position="572"/>
    </location>
</feature>
<reference evidence="2 3" key="1">
    <citation type="journal article" date="2017" name="Int. J. Parasitol.">
        <title>The genome of the protozoan parasite Cystoisospora suis and a reverse vaccinology approach to identify vaccine candidates.</title>
        <authorList>
            <person name="Palmieri N."/>
            <person name="Shrestha A."/>
            <person name="Ruttkowski B."/>
            <person name="Beck T."/>
            <person name="Vogl C."/>
            <person name="Tomley F."/>
            <person name="Blake D.P."/>
            <person name="Joachim A."/>
        </authorList>
    </citation>
    <scope>NUCLEOTIDE SEQUENCE [LARGE SCALE GENOMIC DNA]</scope>
    <source>
        <strain evidence="2 3">Wien I</strain>
    </source>
</reference>
<feature type="compositionally biased region" description="Basic and acidic residues" evidence="1">
    <location>
        <begin position="187"/>
        <end position="205"/>
    </location>
</feature>
<feature type="region of interest" description="Disordered" evidence="1">
    <location>
        <begin position="772"/>
        <end position="822"/>
    </location>
</feature>
<feature type="compositionally biased region" description="Basic and acidic residues" evidence="1">
    <location>
        <begin position="73"/>
        <end position="89"/>
    </location>
</feature>
<accession>A0A2C6KLG6</accession>
<feature type="compositionally biased region" description="Basic and acidic residues" evidence="1">
    <location>
        <begin position="972"/>
        <end position="983"/>
    </location>
</feature>
<feature type="compositionally biased region" description="Basic and acidic residues" evidence="1">
    <location>
        <begin position="250"/>
        <end position="264"/>
    </location>
</feature>
<keyword evidence="3" id="KW-1185">Reference proteome</keyword>
<feature type="compositionally biased region" description="Basic and acidic residues" evidence="1">
    <location>
        <begin position="403"/>
        <end position="415"/>
    </location>
</feature>
<feature type="region of interest" description="Disordered" evidence="1">
    <location>
        <begin position="964"/>
        <end position="983"/>
    </location>
</feature>
<gene>
    <name evidence="2" type="ORF">CSUI_008953</name>
</gene>
<feature type="compositionally biased region" description="Basic and acidic residues" evidence="1">
    <location>
        <begin position="532"/>
        <end position="541"/>
    </location>
</feature>
<feature type="region of interest" description="Disordered" evidence="1">
    <location>
        <begin position="501"/>
        <end position="623"/>
    </location>
</feature>
<feature type="compositionally biased region" description="Low complexity" evidence="1">
    <location>
        <begin position="506"/>
        <end position="517"/>
    </location>
</feature>
<feature type="compositionally biased region" description="Basic and acidic residues" evidence="1">
    <location>
        <begin position="122"/>
        <end position="138"/>
    </location>
</feature>
<dbReference type="RefSeq" id="XP_067918951.1">
    <property type="nucleotide sequence ID" value="XM_068069072.1"/>
</dbReference>
<feature type="region of interest" description="Disordered" evidence="1">
    <location>
        <begin position="237"/>
        <end position="272"/>
    </location>
</feature>
<feature type="region of interest" description="Disordered" evidence="1">
    <location>
        <begin position="403"/>
        <end position="440"/>
    </location>
</feature>
<name>A0A2C6KLG6_9APIC</name>
<feature type="compositionally biased region" description="Basic and acidic residues" evidence="1">
    <location>
        <begin position="25"/>
        <end position="42"/>
    </location>
</feature>
<proteinExistence type="predicted"/>
<feature type="compositionally biased region" description="Low complexity" evidence="1">
    <location>
        <begin position="611"/>
        <end position="620"/>
    </location>
</feature>
<dbReference type="EMBL" id="MIGC01005160">
    <property type="protein sequence ID" value="PHJ17226.1"/>
    <property type="molecule type" value="Genomic_DNA"/>
</dbReference>
<feature type="region of interest" description="Disordered" evidence="1">
    <location>
        <begin position="686"/>
        <end position="714"/>
    </location>
</feature>
<feature type="compositionally biased region" description="Basic and acidic residues" evidence="1">
    <location>
        <begin position="916"/>
        <end position="929"/>
    </location>
</feature>
<feature type="region of interest" description="Disordered" evidence="1">
    <location>
        <begin position="287"/>
        <end position="329"/>
    </location>
</feature>
<feature type="compositionally biased region" description="Basic and acidic residues" evidence="1">
    <location>
        <begin position="157"/>
        <end position="171"/>
    </location>
</feature>
<sequence length="983" mass="109681">MGGARSKSRQERTFGFHSPSFDLLHQVDYRHPHPDTLGRETLGENCIASERGRRRSREEERGDTGDLLYGDDDDRHEPTSPTRRGDTRLSDVTVTTQGGCGLYTAELSKQERRPAIQPFGLTKEDEDREEKEKKKMMMEEEDQVSVQQVERGEEQDEKEKDSFLRKETRQDEESDMLCGKMKGVRPFVKDENEGDHPRATRDLVEDQREKKLFHAELVEQQRILNLQQKQLTSLQTQLTALRSRHPPHPSLHEEDQEGEKREGEPSPFPHRSFQELFPIHTDVLKDHQKRRQEALSYHSKVTASSLSSSSSSSFSSASASSTPSSRHLSKNARYSKGVILDDSIQQQDLSQRLSLSAFSSPCISPKNLYLAPPSHSRYMREEKDKRTESELIGRIFESCVMNDDDRGRRDRERKILSPYLTPDEKDKSSHDRRCEMKEASRHHLSISSCSSSSSRPSPRFADIVASSYKYQTKTACKEVQGHYTREEEEDTLQQTHKCLSKDGFTSSSSSIASRSPAFTPPPASLSSPFSSSHEKRQETTDLHTSSSSSSSVFSTHANTEHRQGELQLHDPRQSGMHLSPPHPSISPKRHPSSSSSTTLSLKIDSHPPRPSSSSCSIPSSGQIPVDRSLLHASQSDGHPIETLVSPPIQEREIRKLPPHSGFTSASRQAETLFPAPSLFLPLPKQSKTEKEKESLPGSTVLPSSSSYLEHASPSVSSPSFSLAQSILLSVGNQSSDAKLSRNLGDHRNPPMLTTKPPLSKAIDHKTSILHEAADPSRRLSPERGEHLARCAASSERQSKDLDSSPALSPTSSSFSSSSIERRRRSFDISIDRQVIKKNLSFPHGISSMSPSVSDLDLTMRGSNQDVDRGGDTKNEVVSLPGEISSTLFQGTSPGDTTEEKEKMKIESMTSSIMMQGRERKEGERGRKLDLGAPRSISPLPNVKQWLFSPERRSSGAFLRSLIASTPPSLQDNCKDQDSRGPLF</sequence>
<feature type="compositionally biased region" description="Basic and acidic residues" evidence="1">
    <location>
        <begin position="772"/>
        <end position="788"/>
    </location>
</feature>
<feature type="compositionally biased region" description="Polar residues" evidence="1">
    <location>
        <begin position="696"/>
        <end position="707"/>
    </location>
</feature>
<feature type="region of interest" description="Disordered" evidence="1">
    <location>
        <begin position="1"/>
        <end position="205"/>
    </location>
</feature>
<dbReference type="Proteomes" id="UP000221165">
    <property type="component" value="Unassembled WGS sequence"/>
</dbReference>
<evidence type="ECO:0000256" key="1">
    <source>
        <dbReference type="SAM" id="MobiDB-lite"/>
    </source>
</evidence>
<feature type="region of interest" description="Disordered" evidence="1">
    <location>
        <begin position="736"/>
        <end position="759"/>
    </location>
</feature>
<feature type="compositionally biased region" description="Low complexity" evidence="1">
    <location>
        <begin position="303"/>
        <end position="325"/>
    </location>
</feature>